<dbReference type="SUPFAM" id="SSF57997">
    <property type="entry name" value="Tropomyosin"/>
    <property type="match status" value="1"/>
</dbReference>
<dbReference type="Proteomes" id="UP000762676">
    <property type="component" value="Unassembled WGS sequence"/>
</dbReference>
<evidence type="ECO:0000313" key="3">
    <source>
        <dbReference type="Proteomes" id="UP000762676"/>
    </source>
</evidence>
<name>A0AAV4IYI0_9GAST</name>
<dbReference type="EMBL" id="BMAT01009840">
    <property type="protein sequence ID" value="GFS14675.1"/>
    <property type="molecule type" value="Genomic_DNA"/>
</dbReference>
<feature type="domain" description="Apextrin C-terminal" evidence="1">
    <location>
        <begin position="326"/>
        <end position="459"/>
    </location>
</feature>
<dbReference type="PANTHER" id="PTHR19324:SF33">
    <property type="entry name" value="MUCIN-5AC"/>
    <property type="match status" value="1"/>
</dbReference>
<dbReference type="AlphaFoldDB" id="A0AAV4IYI0"/>
<keyword evidence="3" id="KW-1185">Reference proteome</keyword>
<accession>A0AAV4IYI0</accession>
<dbReference type="PANTHER" id="PTHR19324">
    <property type="entry name" value="PERFORIN-LIKE PROTEIN 1"/>
    <property type="match status" value="1"/>
</dbReference>
<proteinExistence type="predicted"/>
<evidence type="ECO:0000259" key="1">
    <source>
        <dbReference type="Pfam" id="PF16977"/>
    </source>
</evidence>
<evidence type="ECO:0000313" key="2">
    <source>
        <dbReference type="EMBL" id="GFS14675.1"/>
    </source>
</evidence>
<dbReference type="InterPro" id="IPR031569">
    <property type="entry name" value="ApeC"/>
</dbReference>
<sequence>MLKKMSGGWMLVAELRDNEDKPTKTMNVTVSARIGLGVANTFLEIIWDVALRETYGTYICEVIGFDKDTQSSLTELTSEVTIVEEDVTARDLWGLIQDLTKKVAGIDDQTNKFGDLLSSLGKDYSGTVDDVLGHSNDIALMKKDIGGLFFRINETTEHVEELDNDRHSTDKTVKFLNTGVRQLEEEMSFVHANITSNSNTTRLLHEDMTNIRNDLTAYHGDMKALEKADESFTREMNTLEARLGMLSGKILSQRDVQKTVDAKLTSRRVGTFEKFLENFAKISAWPAGKFAIPATRREGCPLDRAFFGNNHMYLSSPEWHYHLCETTRIISHKRPWPEGRYCVNKITGFRCPDGLEYGKVDMSIADTKVKRAESASSNFEFCCKKSGSHNVPMVLPTHSPFKLYRYGGRCQKVRGMETSENFLGPIKIKHSIPSNVKTGVTPDVDISSSSPIKFRWCYYY</sequence>
<dbReference type="Pfam" id="PF16977">
    <property type="entry name" value="ApeC"/>
    <property type="match status" value="1"/>
</dbReference>
<comment type="caution">
    <text evidence="2">The sequence shown here is derived from an EMBL/GenBank/DDBJ whole genome shotgun (WGS) entry which is preliminary data.</text>
</comment>
<organism evidence="2 3">
    <name type="scientific">Elysia marginata</name>
    <dbReference type="NCBI Taxonomy" id="1093978"/>
    <lineage>
        <taxon>Eukaryota</taxon>
        <taxon>Metazoa</taxon>
        <taxon>Spiralia</taxon>
        <taxon>Lophotrochozoa</taxon>
        <taxon>Mollusca</taxon>
        <taxon>Gastropoda</taxon>
        <taxon>Heterobranchia</taxon>
        <taxon>Euthyneura</taxon>
        <taxon>Panpulmonata</taxon>
        <taxon>Sacoglossa</taxon>
        <taxon>Placobranchoidea</taxon>
        <taxon>Plakobranchidae</taxon>
        <taxon>Elysia</taxon>
    </lineage>
</organism>
<protein>
    <submittedName>
        <fullName evidence="2">Apextrin</fullName>
    </submittedName>
</protein>
<gene>
    <name evidence="2" type="ORF">ElyMa_004913500</name>
</gene>
<reference evidence="2 3" key="1">
    <citation type="journal article" date="2021" name="Elife">
        <title>Chloroplast acquisition without the gene transfer in kleptoplastic sea slugs, Plakobranchus ocellatus.</title>
        <authorList>
            <person name="Maeda T."/>
            <person name="Takahashi S."/>
            <person name="Yoshida T."/>
            <person name="Shimamura S."/>
            <person name="Takaki Y."/>
            <person name="Nagai Y."/>
            <person name="Toyoda A."/>
            <person name="Suzuki Y."/>
            <person name="Arimoto A."/>
            <person name="Ishii H."/>
            <person name="Satoh N."/>
            <person name="Nishiyama T."/>
            <person name="Hasebe M."/>
            <person name="Maruyama T."/>
            <person name="Minagawa J."/>
            <person name="Obokata J."/>
            <person name="Shigenobu S."/>
        </authorList>
    </citation>
    <scope>NUCLEOTIDE SEQUENCE [LARGE SCALE GENOMIC DNA]</scope>
</reference>